<sequence length="119" mass="13237">MAYTPGYPEFVLYYLSNPQGQGIKGVLAICQLDCVLLGNVMFTEVSQFALQTDDRQERVGSEESTRHRLQNITGHCVFRGGSIMAWTGISLGNCIDLYIFRRGSATAVHYQDDVIDPTV</sequence>
<dbReference type="AlphaFoldDB" id="A0AAV4WIT4"/>
<protein>
    <submittedName>
        <fullName evidence="1">Transposable element Tc3 transposase</fullName>
    </submittedName>
</protein>
<reference evidence="1 2" key="1">
    <citation type="submission" date="2021-06" db="EMBL/GenBank/DDBJ databases">
        <title>Caerostris darwini draft genome.</title>
        <authorList>
            <person name="Kono N."/>
            <person name="Arakawa K."/>
        </authorList>
    </citation>
    <scope>NUCLEOTIDE SEQUENCE [LARGE SCALE GENOMIC DNA]</scope>
</reference>
<accession>A0AAV4WIT4</accession>
<keyword evidence="2" id="KW-1185">Reference proteome</keyword>
<dbReference type="EMBL" id="BPLQ01014724">
    <property type="protein sequence ID" value="GIY82466.1"/>
    <property type="molecule type" value="Genomic_DNA"/>
</dbReference>
<dbReference type="GO" id="GO:0003676">
    <property type="term" value="F:nucleic acid binding"/>
    <property type="evidence" value="ECO:0007669"/>
    <property type="project" value="InterPro"/>
</dbReference>
<dbReference type="InterPro" id="IPR036397">
    <property type="entry name" value="RNaseH_sf"/>
</dbReference>
<gene>
    <name evidence="1" type="primary">X975_08809</name>
    <name evidence="1" type="ORF">CDAR_548641</name>
</gene>
<evidence type="ECO:0000313" key="1">
    <source>
        <dbReference type="EMBL" id="GIY82466.1"/>
    </source>
</evidence>
<name>A0AAV4WIT4_9ARAC</name>
<proteinExistence type="predicted"/>
<dbReference type="Gene3D" id="3.30.420.10">
    <property type="entry name" value="Ribonuclease H-like superfamily/Ribonuclease H"/>
    <property type="match status" value="1"/>
</dbReference>
<dbReference type="Proteomes" id="UP001054837">
    <property type="component" value="Unassembled WGS sequence"/>
</dbReference>
<organism evidence="1 2">
    <name type="scientific">Caerostris darwini</name>
    <dbReference type="NCBI Taxonomy" id="1538125"/>
    <lineage>
        <taxon>Eukaryota</taxon>
        <taxon>Metazoa</taxon>
        <taxon>Ecdysozoa</taxon>
        <taxon>Arthropoda</taxon>
        <taxon>Chelicerata</taxon>
        <taxon>Arachnida</taxon>
        <taxon>Araneae</taxon>
        <taxon>Araneomorphae</taxon>
        <taxon>Entelegynae</taxon>
        <taxon>Araneoidea</taxon>
        <taxon>Araneidae</taxon>
        <taxon>Caerostris</taxon>
    </lineage>
</organism>
<comment type="caution">
    <text evidence="1">The sequence shown here is derived from an EMBL/GenBank/DDBJ whole genome shotgun (WGS) entry which is preliminary data.</text>
</comment>
<evidence type="ECO:0000313" key="2">
    <source>
        <dbReference type="Proteomes" id="UP001054837"/>
    </source>
</evidence>